<dbReference type="Proteomes" id="UP000054241">
    <property type="component" value="Unassembled WGS sequence"/>
</dbReference>
<evidence type="ECO:0000313" key="2">
    <source>
        <dbReference type="EMBL" id="KUM92898.1"/>
    </source>
</evidence>
<dbReference type="AlphaFoldDB" id="A0A117PUM1"/>
<feature type="domain" description="DUF4145" evidence="1">
    <location>
        <begin position="125"/>
        <end position="203"/>
    </location>
</feature>
<keyword evidence="3" id="KW-1185">Reference proteome</keyword>
<organism evidence="2 3">
    <name type="scientific">Streptomyces cellostaticus</name>
    <dbReference type="NCBI Taxonomy" id="67285"/>
    <lineage>
        <taxon>Bacteria</taxon>
        <taxon>Bacillati</taxon>
        <taxon>Actinomycetota</taxon>
        <taxon>Actinomycetes</taxon>
        <taxon>Kitasatosporales</taxon>
        <taxon>Streptomycetaceae</taxon>
        <taxon>Streptomyces</taxon>
    </lineage>
</organism>
<dbReference type="EMBL" id="LMWL01000055">
    <property type="protein sequence ID" value="KUM92898.1"/>
    <property type="molecule type" value="Genomic_DNA"/>
</dbReference>
<dbReference type="InterPro" id="IPR025285">
    <property type="entry name" value="DUF4145"/>
</dbReference>
<protein>
    <recommendedName>
        <fullName evidence="1">DUF4145 domain-containing protein</fullName>
    </recommendedName>
</protein>
<reference evidence="2 3" key="1">
    <citation type="submission" date="2015-10" db="EMBL/GenBank/DDBJ databases">
        <title>Draft genome sequence of Streptomyces cellostaticus DSM 40189, type strain for the species Streptomyces cellostaticus.</title>
        <authorList>
            <person name="Ruckert C."/>
            <person name="Winkler A."/>
            <person name="Kalinowski J."/>
            <person name="Kampfer P."/>
            <person name="Glaeser S."/>
        </authorList>
    </citation>
    <scope>NUCLEOTIDE SEQUENCE [LARGE SCALE GENOMIC DNA]</scope>
    <source>
        <strain evidence="2 3">DSM 40189</strain>
    </source>
</reference>
<evidence type="ECO:0000259" key="1">
    <source>
        <dbReference type="Pfam" id="PF13643"/>
    </source>
</evidence>
<dbReference type="RefSeq" id="WP_067004965.1">
    <property type="nucleotide sequence ID" value="NZ_BNDU01000006.1"/>
</dbReference>
<proteinExistence type="predicted"/>
<gene>
    <name evidence="2" type="ORF">AQI88_29580</name>
</gene>
<dbReference type="OrthoDB" id="4241113at2"/>
<name>A0A117PUM1_9ACTN</name>
<accession>A0A117PUM1</accession>
<evidence type="ECO:0000313" key="3">
    <source>
        <dbReference type="Proteomes" id="UP000054241"/>
    </source>
</evidence>
<comment type="caution">
    <text evidence="2">The sequence shown here is derived from an EMBL/GenBank/DDBJ whole genome shotgun (WGS) entry which is preliminary data.</text>
</comment>
<dbReference type="Pfam" id="PF13643">
    <property type="entry name" value="DUF4145"/>
    <property type="match status" value="1"/>
</dbReference>
<sequence length="244" mass="27004">MPDQDTFIPKQDRRRQAECPHCSNRVAMSLRNLRWIHPELKNPGPIQMPGQHVEEQVWSCDFCDMAVVELYSVDRLPSKPKNVRVAGEHKWTLISRVWPAQEPRPLSPDAPDKVRDLFLEAGRAEAVGAFRLAGVGYRSVVEEICKERGAAGRNLHAMISDLARLNVSQSVIDGFHEARLLGNDSVHNGLEYAPDEVADVAGLIEEAVLILYVQPAERQRMAAARLARRTAHGAGAGSPQPSAP</sequence>